<dbReference type="PANTHER" id="PTHR10336:SF6">
    <property type="entry name" value="1-PHOSPHATIDYLINOSITOL 4,5-BISPHOSPHATE PHOSPHODIESTERASE EPSILON-1"/>
    <property type="match status" value="1"/>
</dbReference>
<dbReference type="InterPro" id="IPR001711">
    <property type="entry name" value="PLipase_C_Pinositol-sp_Y"/>
</dbReference>
<gene>
    <name evidence="2" type="ORF">AB6A40_011653</name>
</gene>
<dbReference type="Gene3D" id="3.20.20.190">
    <property type="entry name" value="Phosphatidylinositol (PI) phosphodiesterase"/>
    <property type="match status" value="1"/>
</dbReference>
<dbReference type="InterPro" id="IPR001192">
    <property type="entry name" value="PI-PLC_fam"/>
</dbReference>
<protein>
    <recommendedName>
        <fullName evidence="1">PI-PLC Y-box domain-containing protein</fullName>
    </recommendedName>
</protein>
<dbReference type="PROSITE" id="PS50008">
    <property type="entry name" value="PIPLC_Y_DOMAIN"/>
    <property type="match status" value="1"/>
</dbReference>
<dbReference type="PANTHER" id="PTHR10336">
    <property type="entry name" value="PHOSPHOINOSITIDE-SPECIFIC PHOSPHOLIPASE C FAMILY PROTEIN"/>
    <property type="match status" value="1"/>
</dbReference>
<reference evidence="2 3" key="1">
    <citation type="submission" date="2024-08" db="EMBL/GenBank/DDBJ databases">
        <title>Gnathostoma spinigerum genome.</title>
        <authorList>
            <person name="Gonzalez-Bertolin B."/>
            <person name="Monzon S."/>
            <person name="Zaballos A."/>
            <person name="Jimenez P."/>
            <person name="Dekumyoy P."/>
            <person name="Varona S."/>
            <person name="Cuesta I."/>
            <person name="Sumanam S."/>
            <person name="Adisakwattana P."/>
            <person name="Gasser R.B."/>
            <person name="Hernandez-Gonzalez A."/>
            <person name="Young N.D."/>
            <person name="Perteguer M.J."/>
        </authorList>
    </citation>
    <scope>NUCLEOTIDE SEQUENCE [LARGE SCALE GENOMIC DNA]</scope>
    <source>
        <strain evidence="2">AL3</strain>
        <tissue evidence="2">Liver</tissue>
    </source>
</reference>
<evidence type="ECO:0000259" key="1">
    <source>
        <dbReference type="PROSITE" id="PS50008"/>
    </source>
</evidence>
<dbReference type="SUPFAM" id="SSF51695">
    <property type="entry name" value="PLC-like phosphodiesterases"/>
    <property type="match status" value="1"/>
</dbReference>
<sequence length="104" mass="11878">MRIDPSNFNPIQYWAFGMQMVALNFQIPDIPLAINTAMFQQTRNCGFMLKPRSHWDVSDPLYQRFNPLSKDNESSCALLLSLDVGLLCLATKIFCPFHSSSTFL</sequence>
<dbReference type="InterPro" id="IPR017946">
    <property type="entry name" value="PLC-like_Pdiesterase_TIM-brl"/>
</dbReference>
<dbReference type="SMART" id="SM00149">
    <property type="entry name" value="PLCYc"/>
    <property type="match status" value="1"/>
</dbReference>
<accession>A0ABD6EY83</accession>
<name>A0ABD6EY83_9BILA</name>
<evidence type="ECO:0000313" key="3">
    <source>
        <dbReference type="Proteomes" id="UP001608902"/>
    </source>
</evidence>
<comment type="caution">
    <text evidence="2">The sequence shown here is derived from an EMBL/GenBank/DDBJ whole genome shotgun (WGS) entry which is preliminary data.</text>
</comment>
<dbReference type="Proteomes" id="UP001608902">
    <property type="component" value="Unassembled WGS sequence"/>
</dbReference>
<organism evidence="2 3">
    <name type="scientific">Gnathostoma spinigerum</name>
    <dbReference type="NCBI Taxonomy" id="75299"/>
    <lineage>
        <taxon>Eukaryota</taxon>
        <taxon>Metazoa</taxon>
        <taxon>Ecdysozoa</taxon>
        <taxon>Nematoda</taxon>
        <taxon>Chromadorea</taxon>
        <taxon>Rhabditida</taxon>
        <taxon>Spirurina</taxon>
        <taxon>Gnathostomatomorpha</taxon>
        <taxon>Gnathostomatoidea</taxon>
        <taxon>Gnathostomatidae</taxon>
        <taxon>Gnathostoma</taxon>
    </lineage>
</organism>
<dbReference type="EMBL" id="JBGFUD010024212">
    <property type="protein sequence ID" value="MFH4984944.1"/>
    <property type="molecule type" value="Genomic_DNA"/>
</dbReference>
<feature type="domain" description="PI-PLC Y-box" evidence="1">
    <location>
        <begin position="2"/>
        <end position="51"/>
    </location>
</feature>
<proteinExistence type="predicted"/>
<evidence type="ECO:0000313" key="2">
    <source>
        <dbReference type="EMBL" id="MFH4984944.1"/>
    </source>
</evidence>
<keyword evidence="3" id="KW-1185">Reference proteome</keyword>
<dbReference type="AlphaFoldDB" id="A0ABD6EY83"/>
<dbReference type="Pfam" id="PF00387">
    <property type="entry name" value="PI-PLC-Y"/>
    <property type="match status" value="1"/>
</dbReference>